<gene>
    <name evidence="5" type="primary">queA</name>
    <name evidence="6" type="ORF">BDD30_1510</name>
</gene>
<organism evidence="6 7">
    <name type="scientific">Photorhabdus asymbiotica</name>
    <dbReference type="NCBI Taxonomy" id="291112"/>
    <lineage>
        <taxon>Bacteria</taxon>
        <taxon>Pseudomonadati</taxon>
        <taxon>Pseudomonadota</taxon>
        <taxon>Gammaproteobacteria</taxon>
        <taxon>Enterobacterales</taxon>
        <taxon>Morganellaceae</taxon>
        <taxon>Photorhabdus</taxon>
    </lineage>
</organism>
<evidence type="ECO:0000313" key="7">
    <source>
        <dbReference type="Proteomes" id="UP000280955"/>
    </source>
</evidence>
<dbReference type="InterPro" id="IPR036100">
    <property type="entry name" value="QueA_sf"/>
</dbReference>
<dbReference type="InterPro" id="IPR042119">
    <property type="entry name" value="QueA_dom2"/>
</dbReference>
<keyword evidence="2 5" id="KW-0808">Transferase</keyword>
<comment type="subunit">
    <text evidence="5">Monomer.</text>
</comment>
<comment type="function">
    <text evidence="5">Transfers and isomerizes the ribose moiety from AdoMet to the 7-aminomethyl group of 7-deazaguanine (preQ1-tRNA) to give epoxyqueuosine (oQ-tRNA).</text>
</comment>
<proteinExistence type="inferred from homology"/>
<accession>A0ABX9SN39</accession>
<keyword evidence="1 5" id="KW-0963">Cytoplasm</keyword>
<dbReference type="HAMAP" id="MF_00113">
    <property type="entry name" value="QueA"/>
    <property type="match status" value="1"/>
</dbReference>
<dbReference type="SUPFAM" id="SSF111337">
    <property type="entry name" value="QueA-like"/>
    <property type="match status" value="1"/>
</dbReference>
<evidence type="ECO:0000256" key="5">
    <source>
        <dbReference type="HAMAP-Rule" id="MF_00113"/>
    </source>
</evidence>
<reference evidence="6 7" key="1">
    <citation type="submission" date="2018-10" db="EMBL/GenBank/DDBJ databases">
        <title>Genomic Encyclopedia of Archaeal and Bacterial Type Strains, Phase II (KMG-II): from individual species to whole genera.</title>
        <authorList>
            <person name="Goeker M."/>
        </authorList>
    </citation>
    <scope>NUCLEOTIDE SEQUENCE [LARGE SCALE GENOMIC DNA]</scope>
    <source>
        <strain evidence="6 7">DSM 15149</strain>
    </source>
</reference>
<dbReference type="NCBIfam" id="NF001140">
    <property type="entry name" value="PRK00147.1"/>
    <property type="match status" value="1"/>
</dbReference>
<dbReference type="InterPro" id="IPR042118">
    <property type="entry name" value="QueA_dom1"/>
</dbReference>
<dbReference type="EC" id="2.4.99.17" evidence="5"/>
<keyword evidence="3 5" id="KW-0949">S-adenosyl-L-methionine</keyword>
<comment type="caution">
    <text evidence="6">The sequence shown here is derived from an EMBL/GenBank/DDBJ whole genome shotgun (WGS) entry which is preliminary data.</text>
</comment>
<evidence type="ECO:0000313" key="6">
    <source>
        <dbReference type="EMBL" id="RKS59439.1"/>
    </source>
</evidence>
<comment type="subcellular location">
    <subcellularLocation>
        <location evidence="5">Cytoplasm</location>
    </subcellularLocation>
</comment>
<comment type="similarity">
    <text evidence="5">Belongs to the QueA family.</text>
</comment>
<comment type="catalytic activity">
    <reaction evidence="5">
        <text>7-aminomethyl-7-carbaguanosine(34) in tRNA + S-adenosyl-L-methionine = epoxyqueuosine(34) in tRNA + adenine + L-methionine + 2 H(+)</text>
        <dbReference type="Rhea" id="RHEA:32155"/>
        <dbReference type="Rhea" id="RHEA-COMP:10342"/>
        <dbReference type="Rhea" id="RHEA-COMP:18582"/>
        <dbReference type="ChEBI" id="CHEBI:15378"/>
        <dbReference type="ChEBI" id="CHEBI:16708"/>
        <dbReference type="ChEBI" id="CHEBI:57844"/>
        <dbReference type="ChEBI" id="CHEBI:59789"/>
        <dbReference type="ChEBI" id="CHEBI:82833"/>
        <dbReference type="ChEBI" id="CHEBI:194443"/>
        <dbReference type="EC" id="2.4.99.17"/>
    </reaction>
</comment>
<dbReference type="EMBL" id="RBLJ01000002">
    <property type="protein sequence ID" value="RKS59439.1"/>
    <property type="molecule type" value="Genomic_DNA"/>
</dbReference>
<dbReference type="Gene3D" id="3.40.1780.10">
    <property type="entry name" value="QueA-like"/>
    <property type="match status" value="1"/>
</dbReference>
<keyword evidence="7" id="KW-1185">Reference proteome</keyword>
<comment type="pathway">
    <text evidence="5">tRNA modification; tRNA-queuosine biosynthesis.</text>
</comment>
<evidence type="ECO:0000256" key="4">
    <source>
        <dbReference type="ARBA" id="ARBA00022785"/>
    </source>
</evidence>
<dbReference type="Proteomes" id="UP000280955">
    <property type="component" value="Unassembled WGS sequence"/>
</dbReference>
<protein>
    <recommendedName>
        <fullName evidence="5">S-adenosylmethionine:tRNA ribosyltransferase-isomerase</fullName>
        <ecNumber evidence="5">2.4.99.17</ecNumber>
    </recommendedName>
    <alternativeName>
        <fullName evidence="5">Queuosine biosynthesis protein QueA</fullName>
    </alternativeName>
</protein>
<keyword evidence="4 5" id="KW-0671">Queuosine biosynthesis</keyword>
<dbReference type="NCBIfam" id="TIGR00113">
    <property type="entry name" value="queA"/>
    <property type="match status" value="1"/>
</dbReference>
<dbReference type="RefSeq" id="WP_015835609.1">
    <property type="nucleotide sequence ID" value="NC_012962.1"/>
</dbReference>
<name>A0ABX9SN39_9GAMM</name>
<dbReference type="Pfam" id="PF02547">
    <property type="entry name" value="Queuosine_synth"/>
    <property type="match status" value="1"/>
</dbReference>
<dbReference type="PANTHER" id="PTHR30307">
    <property type="entry name" value="S-ADENOSYLMETHIONINE:TRNA RIBOSYLTRANSFERASE-ISOMERASE"/>
    <property type="match status" value="1"/>
</dbReference>
<sequence length="355" mass="39559">MRVSDFTFELPDEMIARYPQPQRSSCRLLSLDGATGALTHGVFTDVLNKLNAGDLLVFNNTRVIPARIFGRKVTGGKLEVLVERILDDKRVLAHVRASKAPKEGTELLLGDNESIKATMLARHDTLFEIRFDDERDVLSILDDVGHMPLPPYIDRPDEEADRELYQTVYSERPGAVAAPTAGLHFDEPLLNALREKGVEMVFVTLHVGAGTFQPVRVETIEDHVMHSEYAEVPQNVVDAVLACKARGNKVVAVGTTSVRSLESAAAACKDGLIAPFFDDTRIFIYPGFEYQIVDALITNFHLPESTLIMLVSAFAGYKNTMNAYKEAVAEKYRFFSYGDAMFIHRNPFAFEEIIS</sequence>
<dbReference type="InterPro" id="IPR003699">
    <property type="entry name" value="QueA"/>
</dbReference>
<evidence type="ECO:0000256" key="3">
    <source>
        <dbReference type="ARBA" id="ARBA00022691"/>
    </source>
</evidence>
<dbReference type="Gene3D" id="2.40.10.240">
    <property type="entry name" value="QueA-like"/>
    <property type="match status" value="1"/>
</dbReference>
<evidence type="ECO:0000256" key="2">
    <source>
        <dbReference type="ARBA" id="ARBA00022679"/>
    </source>
</evidence>
<evidence type="ECO:0000256" key="1">
    <source>
        <dbReference type="ARBA" id="ARBA00022490"/>
    </source>
</evidence>
<dbReference type="PANTHER" id="PTHR30307:SF0">
    <property type="entry name" value="S-ADENOSYLMETHIONINE:TRNA RIBOSYLTRANSFERASE-ISOMERASE"/>
    <property type="match status" value="1"/>
</dbReference>